<dbReference type="CDD" id="cd04301">
    <property type="entry name" value="NAT_SF"/>
    <property type="match status" value="1"/>
</dbReference>
<reference evidence="2" key="1">
    <citation type="journal article" date="2013" name="Extremophiles">
        <title>Proteinivorax tanatarense gen. nov., sp. nov., an anaerobic, haloalkaliphilic, proteolytic bacterium isolated from a decaying algal bloom, and proposal of Proteinivoraceae fam. nov.</title>
        <authorList>
            <person name="Kevbrin V."/>
            <person name="Boltyanskaya Y."/>
            <person name="Zhilina T."/>
            <person name="Kolganova T."/>
            <person name="Lavrentjeva E."/>
            <person name="Kuznetsov B."/>
        </authorList>
    </citation>
    <scope>NUCLEOTIDE SEQUENCE</scope>
    <source>
        <strain evidence="2">Z-910T</strain>
    </source>
</reference>
<name>A0AAU7VN19_9FIRM</name>
<evidence type="ECO:0000259" key="1">
    <source>
        <dbReference type="PROSITE" id="PS51186"/>
    </source>
</evidence>
<dbReference type="Pfam" id="PF13302">
    <property type="entry name" value="Acetyltransf_3"/>
    <property type="match status" value="1"/>
</dbReference>
<dbReference type="PANTHER" id="PTHR43441">
    <property type="entry name" value="RIBOSOMAL-PROTEIN-SERINE ACETYLTRANSFERASE"/>
    <property type="match status" value="1"/>
</dbReference>
<dbReference type="GO" id="GO:0005737">
    <property type="term" value="C:cytoplasm"/>
    <property type="evidence" value="ECO:0007669"/>
    <property type="project" value="TreeGrafter"/>
</dbReference>
<dbReference type="InterPro" id="IPR051908">
    <property type="entry name" value="Ribosomal_N-acetyltransferase"/>
</dbReference>
<dbReference type="GO" id="GO:0008999">
    <property type="term" value="F:protein-N-terminal-alanine acetyltransferase activity"/>
    <property type="evidence" value="ECO:0007669"/>
    <property type="project" value="TreeGrafter"/>
</dbReference>
<feature type="domain" description="N-acetyltransferase" evidence="1">
    <location>
        <begin position="29"/>
        <end position="186"/>
    </location>
</feature>
<dbReference type="InterPro" id="IPR016181">
    <property type="entry name" value="Acyl_CoA_acyltransferase"/>
</dbReference>
<protein>
    <submittedName>
        <fullName evidence="2">GNAT family N-acetyltransferase</fullName>
        <ecNumber evidence="2">2.3.1.-</ecNumber>
    </submittedName>
</protein>
<dbReference type="RefSeq" id="WP_350344212.1">
    <property type="nucleotide sequence ID" value="NZ_CP158367.1"/>
</dbReference>
<keyword evidence="2" id="KW-0012">Acyltransferase</keyword>
<keyword evidence="2" id="KW-0808">Transferase</keyword>
<organism evidence="2">
    <name type="scientific">Proteinivorax tanatarense</name>
    <dbReference type="NCBI Taxonomy" id="1260629"/>
    <lineage>
        <taxon>Bacteria</taxon>
        <taxon>Bacillati</taxon>
        <taxon>Bacillota</taxon>
        <taxon>Clostridia</taxon>
        <taxon>Eubacteriales</taxon>
        <taxon>Proteinivoracaceae</taxon>
        <taxon>Proteinivorax</taxon>
    </lineage>
</organism>
<dbReference type="GO" id="GO:1990189">
    <property type="term" value="F:protein N-terminal-serine acetyltransferase activity"/>
    <property type="evidence" value="ECO:0007669"/>
    <property type="project" value="TreeGrafter"/>
</dbReference>
<reference evidence="2" key="2">
    <citation type="submission" date="2024-06" db="EMBL/GenBank/DDBJ databases">
        <authorList>
            <person name="Petrova K.O."/>
            <person name="Toshchakov S.V."/>
            <person name="Boltjanskaja Y.V."/>
            <person name="Kevbrin V."/>
        </authorList>
    </citation>
    <scope>NUCLEOTIDE SEQUENCE</scope>
    <source>
        <strain evidence="2">Z-910T</strain>
    </source>
</reference>
<gene>
    <name evidence="2" type="ORF">PRVXT_000595</name>
</gene>
<dbReference type="PANTHER" id="PTHR43441:SF11">
    <property type="entry name" value="RIBOSOMAL-PROTEIN-SERINE ACETYLTRANSFERASE"/>
    <property type="match status" value="1"/>
</dbReference>
<dbReference type="EMBL" id="CP158367">
    <property type="protein sequence ID" value="XBX75468.1"/>
    <property type="molecule type" value="Genomic_DNA"/>
</dbReference>
<sequence length="206" mass="24027">MDKKTLSYPTAINAKELIKLFTYKVDNEIHLELLQVSHTIELFEVINKNKINLQKWMPWISSVESVDKFQKIVNRLLSRSIKGLDIHTVIFYKQELVGAVCLTEIDSVNKKADIGYWLDKSYRKRGIVSKTLSHFIHYSFESLKLNRLTIKCSTQNVDSNKVAQRLGFKLEGCFKEWEIVDGKPQDFNIYGITTSDWENSYRIKEA</sequence>
<dbReference type="InterPro" id="IPR000182">
    <property type="entry name" value="GNAT_dom"/>
</dbReference>
<accession>A0AAU7VN19</accession>
<proteinExistence type="predicted"/>
<evidence type="ECO:0000313" key="2">
    <source>
        <dbReference type="EMBL" id="XBX75468.1"/>
    </source>
</evidence>
<dbReference type="SUPFAM" id="SSF55729">
    <property type="entry name" value="Acyl-CoA N-acyltransferases (Nat)"/>
    <property type="match status" value="1"/>
</dbReference>
<dbReference type="AlphaFoldDB" id="A0AAU7VN19"/>
<dbReference type="Gene3D" id="3.40.630.30">
    <property type="match status" value="1"/>
</dbReference>
<dbReference type="PROSITE" id="PS51186">
    <property type="entry name" value="GNAT"/>
    <property type="match status" value="1"/>
</dbReference>
<dbReference type="EC" id="2.3.1.-" evidence="2"/>